<feature type="region of interest" description="Disordered" evidence="1">
    <location>
        <begin position="1"/>
        <end position="21"/>
    </location>
</feature>
<reference evidence="3 4" key="1">
    <citation type="submission" date="2022-07" db="EMBL/GenBank/DDBJ databases">
        <title>Genome-wide signatures of adaptation to extreme environments.</title>
        <authorList>
            <person name="Cho C.H."/>
            <person name="Yoon H.S."/>
        </authorList>
    </citation>
    <scope>NUCLEOTIDE SEQUENCE [LARGE SCALE GENOMIC DNA]</scope>
    <source>
        <strain evidence="3 4">108.79 E11</strain>
    </source>
</reference>
<dbReference type="EMBL" id="JANCYU010000011">
    <property type="protein sequence ID" value="KAK4523133.1"/>
    <property type="molecule type" value="Genomic_DNA"/>
</dbReference>
<evidence type="ECO:0000313" key="3">
    <source>
        <dbReference type="EMBL" id="KAK4524571.1"/>
    </source>
</evidence>
<organism evidence="3 4">
    <name type="scientific">Galdieria yellowstonensis</name>
    <dbReference type="NCBI Taxonomy" id="3028027"/>
    <lineage>
        <taxon>Eukaryota</taxon>
        <taxon>Rhodophyta</taxon>
        <taxon>Bangiophyceae</taxon>
        <taxon>Galdieriales</taxon>
        <taxon>Galdieriaceae</taxon>
        <taxon>Galdieria</taxon>
    </lineage>
</organism>
<accession>A0AAV9IB85</accession>
<sequence length="116" mass="13356">MRDDEQAITESSDSSSTEDAHDIVKDEAKELFDSEHLIPSHQMPYVLQWLRESFSLIELQVLKVSLEKNAIVLEDFHCSTKNTNSKYFDKGQQRIHLLSRAIEGIQETSRNISGNY</sequence>
<protein>
    <submittedName>
        <fullName evidence="3">Uncharacterized protein</fullName>
    </submittedName>
</protein>
<dbReference type="Proteomes" id="UP001300502">
    <property type="component" value="Unassembled WGS sequence"/>
</dbReference>
<name>A0AAV9IB85_9RHOD</name>
<evidence type="ECO:0000313" key="4">
    <source>
        <dbReference type="Proteomes" id="UP001300502"/>
    </source>
</evidence>
<dbReference type="EMBL" id="JANCYU010000024">
    <property type="protein sequence ID" value="KAK4524571.1"/>
    <property type="molecule type" value="Genomic_DNA"/>
</dbReference>
<evidence type="ECO:0000313" key="2">
    <source>
        <dbReference type="EMBL" id="KAK4523133.1"/>
    </source>
</evidence>
<evidence type="ECO:0000256" key="1">
    <source>
        <dbReference type="SAM" id="MobiDB-lite"/>
    </source>
</evidence>
<dbReference type="AlphaFoldDB" id="A0AAV9IB85"/>
<proteinExistence type="predicted"/>
<comment type="caution">
    <text evidence="3">The sequence shown here is derived from an EMBL/GenBank/DDBJ whole genome shotgun (WGS) entry which is preliminary data.</text>
</comment>
<gene>
    <name evidence="2" type="ORF">GAYE_PCTG36G1024</name>
    <name evidence="3" type="ORF">GAYE_SCF04G2472</name>
</gene>
<keyword evidence="4" id="KW-1185">Reference proteome</keyword>